<dbReference type="EMBL" id="FOBB01000002">
    <property type="protein sequence ID" value="SEL64087.1"/>
    <property type="molecule type" value="Genomic_DNA"/>
</dbReference>
<reference evidence="1 2" key="1">
    <citation type="submission" date="2016-10" db="EMBL/GenBank/DDBJ databases">
        <authorList>
            <person name="de Groot N.N."/>
        </authorList>
    </citation>
    <scope>NUCLEOTIDE SEQUENCE [LARGE SCALE GENOMIC DNA]</scope>
    <source>
        <strain evidence="1 2">DSM 21039</strain>
    </source>
</reference>
<dbReference type="AlphaFoldDB" id="A0A1H7RXH4"/>
<name>A0A1H7RXH4_9BACT</name>
<protein>
    <submittedName>
        <fullName evidence="1">Uncharacterized protein</fullName>
    </submittedName>
</protein>
<keyword evidence="2" id="KW-1185">Reference proteome</keyword>
<sequence length="461" mass="53386">MQQINKITAEAFTGLLRRFIKIDPEGDENDLILAYENLFNHQPIGSLIKNNKLAETVEYLKEVMTMHQLTSLEGLTDHFNRKRTQTREFLTALIKQTKNETPPGTEKDLPAMPAVNTSLYKNIFLKLHRSAPPKTLTAANRPFHHFINALYRQMYITESHFKPKDEYTGISVYFFVSEPMRPDTFSNHISSHYLMCFYANDGNRPLNLIKSRNFALKERQRPFVISFGGSGQISHYINAIFVTEMEAAYENYIKIIKAERPMTATKLKKGLIEWLLYSKLRKPDNCKVFFDHLRPSSMAPANHENHKLSLVKVRSQLAAIVSELYDKKLSLKKWTILKSPPGHTWITSDNAGFSINIQEWYRHSRHRPVVDTLLVNIKQDSAIYFPLSASYCLRIHPYDLNDACYSDADHTIIAFEECSEQELTIINRLTYCTQEQFTVTVDLKSLEQCNKTIRPYANITF</sequence>
<dbReference type="STRING" id="573321.SAMN04488505_102741"/>
<proteinExistence type="predicted"/>
<evidence type="ECO:0000313" key="2">
    <source>
        <dbReference type="Proteomes" id="UP000198984"/>
    </source>
</evidence>
<organism evidence="1 2">
    <name type="scientific">Chitinophaga rupis</name>
    <dbReference type="NCBI Taxonomy" id="573321"/>
    <lineage>
        <taxon>Bacteria</taxon>
        <taxon>Pseudomonadati</taxon>
        <taxon>Bacteroidota</taxon>
        <taxon>Chitinophagia</taxon>
        <taxon>Chitinophagales</taxon>
        <taxon>Chitinophagaceae</taxon>
        <taxon>Chitinophaga</taxon>
    </lineage>
</organism>
<dbReference type="Proteomes" id="UP000198984">
    <property type="component" value="Unassembled WGS sequence"/>
</dbReference>
<gene>
    <name evidence="1" type="ORF">SAMN04488505_102741</name>
</gene>
<dbReference type="RefSeq" id="WP_089910549.1">
    <property type="nucleotide sequence ID" value="NZ_FOBB01000002.1"/>
</dbReference>
<evidence type="ECO:0000313" key="1">
    <source>
        <dbReference type="EMBL" id="SEL64087.1"/>
    </source>
</evidence>
<dbReference type="OrthoDB" id="669645at2"/>
<accession>A0A1H7RXH4</accession>